<proteinExistence type="predicted"/>
<keyword evidence="2" id="KW-1185">Reference proteome</keyword>
<organism evidence="3">
    <name type="scientific">Nippostrongylus brasiliensis</name>
    <name type="common">Rat hookworm</name>
    <dbReference type="NCBI Taxonomy" id="27835"/>
    <lineage>
        <taxon>Eukaryota</taxon>
        <taxon>Metazoa</taxon>
        <taxon>Ecdysozoa</taxon>
        <taxon>Nematoda</taxon>
        <taxon>Chromadorea</taxon>
        <taxon>Rhabditida</taxon>
        <taxon>Rhabditina</taxon>
        <taxon>Rhabditomorpha</taxon>
        <taxon>Strongyloidea</taxon>
        <taxon>Heligmosomidae</taxon>
        <taxon>Nippostrongylus</taxon>
    </lineage>
</organism>
<reference evidence="3" key="1">
    <citation type="submission" date="2017-02" db="UniProtKB">
        <authorList>
            <consortium name="WormBaseParasite"/>
        </authorList>
    </citation>
    <scope>IDENTIFICATION</scope>
</reference>
<dbReference type="AlphaFoldDB" id="A0A0N4XUY8"/>
<dbReference type="EMBL" id="UYSL01019810">
    <property type="protein sequence ID" value="VDL70154.1"/>
    <property type="molecule type" value="Genomic_DNA"/>
</dbReference>
<protein>
    <submittedName>
        <fullName evidence="3">Methyltransferase</fullName>
    </submittedName>
</protein>
<accession>A0A0N4XUY8</accession>
<sequence>MLSHILYHRGEEVNVAVEEGHDLKKRPWYNNCVNKRYDMPARAEWGKAWLCDNYDYQRIMEFWHLDAGDTTHVMENLDLELKFQARTYCERPMANELTYVLKFGNLLGGQWKPDVLRQMILSDEMPKVVLSMLSAKAENSKHGKKSRDILATADTVREPLTEIDKNTGVIAADISGPVFHVPATVLTRRLMEVSAKLVPTGHTIATFRDVSSWSAEKPRAVMYAFSELLMEM</sequence>
<evidence type="ECO:0000313" key="3">
    <source>
        <dbReference type="WBParaSite" id="NBR_0000656401-mRNA-1"/>
    </source>
</evidence>
<evidence type="ECO:0000313" key="1">
    <source>
        <dbReference type="EMBL" id="VDL70154.1"/>
    </source>
</evidence>
<dbReference type="Proteomes" id="UP000271162">
    <property type="component" value="Unassembled WGS sequence"/>
</dbReference>
<dbReference type="WBParaSite" id="NBR_0000656401-mRNA-1">
    <property type="protein sequence ID" value="NBR_0000656401-mRNA-1"/>
    <property type="gene ID" value="NBR_0000656401"/>
</dbReference>
<reference evidence="1 2" key="2">
    <citation type="submission" date="2018-11" db="EMBL/GenBank/DDBJ databases">
        <authorList>
            <consortium name="Pathogen Informatics"/>
        </authorList>
    </citation>
    <scope>NUCLEOTIDE SEQUENCE [LARGE SCALE GENOMIC DNA]</scope>
</reference>
<name>A0A0N4XUY8_NIPBR</name>
<evidence type="ECO:0000313" key="2">
    <source>
        <dbReference type="Proteomes" id="UP000271162"/>
    </source>
</evidence>
<gene>
    <name evidence="1" type="ORF">NBR_LOCUS6565</name>
</gene>